<dbReference type="EMBL" id="BMLN01000002">
    <property type="protein sequence ID" value="GGN93300.1"/>
    <property type="molecule type" value="Genomic_DNA"/>
</dbReference>
<feature type="domain" description="Polysaccharide pyruvyl transferase" evidence="1">
    <location>
        <begin position="18"/>
        <end position="306"/>
    </location>
</feature>
<accession>A0ABQ2KTX2</accession>
<dbReference type="Proteomes" id="UP000606653">
    <property type="component" value="Unassembled WGS sequence"/>
</dbReference>
<gene>
    <name evidence="2" type="primary">csaB</name>
    <name evidence="2" type="ORF">GCM10010969_06790</name>
</gene>
<evidence type="ECO:0000313" key="3">
    <source>
        <dbReference type="Proteomes" id="UP000606653"/>
    </source>
</evidence>
<proteinExistence type="predicted"/>
<comment type="caution">
    <text evidence="2">The sequence shown here is derived from an EMBL/GenBank/DDBJ whole genome shotgun (WGS) entry which is preliminary data.</text>
</comment>
<dbReference type="PANTHER" id="PTHR36836:SF1">
    <property type="entry name" value="COLANIC ACID BIOSYNTHESIS PROTEIN WCAK"/>
    <property type="match status" value="1"/>
</dbReference>
<dbReference type="InterPro" id="IPR019896">
    <property type="entry name" value="Polysacch_pyruvyl_Trfase_CsaB"/>
</dbReference>
<dbReference type="InterPro" id="IPR007345">
    <property type="entry name" value="Polysacch_pyruvyl_Trfase"/>
</dbReference>
<evidence type="ECO:0000259" key="1">
    <source>
        <dbReference type="Pfam" id="PF04230"/>
    </source>
</evidence>
<keyword evidence="2" id="KW-0808">Transferase</keyword>
<dbReference type="RefSeq" id="WP_018976775.1">
    <property type="nucleotide sequence ID" value="NZ_BMLN01000002.1"/>
</dbReference>
<name>A0ABQ2KTX2_9BACL</name>
<protein>
    <submittedName>
        <fullName evidence="2">Polysaccharide pyruvyl transferase CsaB</fullName>
    </submittedName>
</protein>
<dbReference type="PANTHER" id="PTHR36836">
    <property type="entry name" value="COLANIC ACID BIOSYNTHESIS PROTEIN WCAK"/>
    <property type="match status" value="1"/>
</dbReference>
<sequence>MVASSRKIVISGYYGFRNSGDEAVLKSILTALEQEGKRVGIIFEPIVLSGDPSWTSGIYGVKAVHRMRMNEVRQALKESDGLISGGGSLLQDATSPKTIPYYVGIIRLAQWMGKPVFIYAQGVGPVNRKMFYPLIHGAFKRSHYISVRDQESMELLRSMKMDGGRIELVPDPVMGLPLPAGAASKFPAEKPDGLPKVGVSVRFWDQDRTELAGIADGLHKLAESRNVHFCFLPFHLPDDEEASNYVIERMGDVKSLGSKVTTKQTEDPQAMLLEVGRCSAIVGMRLHSLIYAASQRVPMAGISYDPKIDNFLARLKIKAIGTSEQVRPERLAEELAHLLDDSEGWKTDREPLIAQLQREAARPAQAIAEYFAHKGHIKDERNL</sequence>
<dbReference type="GO" id="GO:0016740">
    <property type="term" value="F:transferase activity"/>
    <property type="evidence" value="ECO:0007669"/>
    <property type="project" value="UniProtKB-KW"/>
</dbReference>
<dbReference type="NCBIfam" id="TIGR03609">
    <property type="entry name" value="S_layer_CsaB"/>
    <property type="match status" value="1"/>
</dbReference>
<organism evidence="2 3">
    <name type="scientific">Saccharibacillus kuerlensis</name>
    <dbReference type="NCBI Taxonomy" id="459527"/>
    <lineage>
        <taxon>Bacteria</taxon>
        <taxon>Bacillati</taxon>
        <taxon>Bacillota</taxon>
        <taxon>Bacilli</taxon>
        <taxon>Bacillales</taxon>
        <taxon>Paenibacillaceae</taxon>
        <taxon>Saccharibacillus</taxon>
    </lineage>
</organism>
<reference evidence="3" key="1">
    <citation type="journal article" date="2019" name="Int. J. Syst. Evol. Microbiol.">
        <title>The Global Catalogue of Microorganisms (GCM) 10K type strain sequencing project: providing services to taxonomists for standard genome sequencing and annotation.</title>
        <authorList>
            <consortium name="The Broad Institute Genomics Platform"/>
            <consortium name="The Broad Institute Genome Sequencing Center for Infectious Disease"/>
            <person name="Wu L."/>
            <person name="Ma J."/>
        </authorList>
    </citation>
    <scope>NUCLEOTIDE SEQUENCE [LARGE SCALE GENOMIC DNA]</scope>
    <source>
        <strain evidence="3">CGMCC 1.6964</strain>
    </source>
</reference>
<dbReference type="Pfam" id="PF04230">
    <property type="entry name" value="PS_pyruv_trans"/>
    <property type="match status" value="1"/>
</dbReference>
<keyword evidence="3" id="KW-1185">Reference proteome</keyword>
<evidence type="ECO:0000313" key="2">
    <source>
        <dbReference type="EMBL" id="GGN93300.1"/>
    </source>
</evidence>